<protein>
    <submittedName>
        <fullName evidence="9">BCCT family transporter</fullName>
    </submittedName>
</protein>
<reference evidence="9" key="1">
    <citation type="submission" date="2020-09" db="EMBL/GenBank/DDBJ databases">
        <title>A novel bacterium of genus Bacillus, isolated from South China Sea.</title>
        <authorList>
            <person name="Huang H."/>
            <person name="Mo K."/>
            <person name="Hu Y."/>
        </authorList>
    </citation>
    <scope>NUCLEOTIDE SEQUENCE</scope>
    <source>
        <strain evidence="9">IB182487</strain>
    </source>
</reference>
<evidence type="ECO:0000256" key="1">
    <source>
        <dbReference type="ARBA" id="ARBA00004651"/>
    </source>
</evidence>
<organism evidence="9 10">
    <name type="scientific">Metabacillus arenae</name>
    <dbReference type="NCBI Taxonomy" id="2771434"/>
    <lineage>
        <taxon>Bacteria</taxon>
        <taxon>Bacillati</taxon>
        <taxon>Bacillota</taxon>
        <taxon>Bacilli</taxon>
        <taxon>Bacillales</taxon>
        <taxon>Bacillaceae</taxon>
        <taxon>Metabacillus</taxon>
    </lineage>
</organism>
<feature type="transmembrane region" description="Helical" evidence="8">
    <location>
        <begin position="399"/>
        <end position="427"/>
    </location>
</feature>
<feature type="transmembrane region" description="Helical" evidence="8">
    <location>
        <begin position="85"/>
        <end position="106"/>
    </location>
</feature>
<evidence type="ECO:0000313" key="10">
    <source>
        <dbReference type="Proteomes" id="UP000626844"/>
    </source>
</evidence>
<feature type="transmembrane region" description="Helical" evidence="8">
    <location>
        <begin position="465"/>
        <end position="485"/>
    </location>
</feature>
<feature type="transmembrane region" description="Helical" evidence="8">
    <location>
        <begin position="256"/>
        <end position="276"/>
    </location>
</feature>
<keyword evidence="6 8" id="KW-1133">Transmembrane helix</keyword>
<dbReference type="GO" id="GO:0005886">
    <property type="term" value="C:plasma membrane"/>
    <property type="evidence" value="ECO:0007669"/>
    <property type="project" value="UniProtKB-SubCell"/>
</dbReference>
<dbReference type="Pfam" id="PF02028">
    <property type="entry name" value="BCCT"/>
    <property type="match status" value="1"/>
</dbReference>
<feature type="transmembrane region" description="Helical" evidence="8">
    <location>
        <begin position="341"/>
        <end position="367"/>
    </location>
</feature>
<gene>
    <name evidence="9" type="ORF">IC621_21090</name>
</gene>
<keyword evidence="10" id="KW-1185">Reference proteome</keyword>
<evidence type="ECO:0000313" key="9">
    <source>
        <dbReference type="EMBL" id="MBD1382704.1"/>
    </source>
</evidence>
<feature type="transmembrane region" description="Helical" evidence="8">
    <location>
        <begin position="185"/>
        <end position="204"/>
    </location>
</feature>
<sequence>MLLKKNIVFNVSLVISLLFIAFGIFSPERLGNIAAMLLEGIAEYMGWYYLAAVFFFLVVCIYAAFSKYGSIRLGKETDRPKYSTASWIAMLYSAGIAISILFWGVAEPVYTYTSPPFGQGGTAEAAETAMKYAFFHWGFHLWGTYAAVGLILAYFQYRKNRPALLSSTLYPLIGERVNGPIGKTIDIMTILASVFGVTTSLGLGTMQITGGLHSLWGIPNTVPVQIGIVVTLTVLFLISALSGLDRGIKYLSNINIILALTIMTMLFVLGPTAEILRTFVGTTGRYLDDFLYLSFRLESFRDNSWISGWTIFYWGWLIAWAPFVGLFIARISQGRTIKEFIIGALIVPSVGSLFWFSVFGGSALHLIHNLGETALANAVTSNIEAALFAYYQYFPLSSVISVMTVVLLFTFFITSADSATFVLGMFSEQGNLNPSNKTKLIWGIIMATVAIVLLVSGGLKPLQSVSVTVALPFSVVIVLMCFSFFKELRQEVVQAKVKTDAEFKIPQSKSI</sequence>
<comment type="subcellular location">
    <subcellularLocation>
        <location evidence="1">Cell membrane</location>
        <topology evidence="1">Multi-pass membrane protein</topology>
    </subcellularLocation>
</comment>
<evidence type="ECO:0000256" key="4">
    <source>
        <dbReference type="ARBA" id="ARBA00022475"/>
    </source>
</evidence>
<keyword evidence="7 8" id="KW-0472">Membrane</keyword>
<dbReference type="PANTHER" id="PTHR30047:SF7">
    <property type="entry name" value="HIGH-AFFINITY CHOLINE TRANSPORT PROTEIN"/>
    <property type="match status" value="1"/>
</dbReference>
<proteinExistence type="inferred from homology"/>
<name>A0A926NJ73_9BACI</name>
<dbReference type="PANTHER" id="PTHR30047">
    <property type="entry name" value="HIGH-AFFINITY CHOLINE TRANSPORT PROTEIN-RELATED"/>
    <property type="match status" value="1"/>
</dbReference>
<keyword evidence="5 8" id="KW-0812">Transmembrane</keyword>
<accession>A0A926NJ73</accession>
<evidence type="ECO:0000256" key="3">
    <source>
        <dbReference type="ARBA" id="ARBA00022448"/>
    </source>
</evidence>
<evidence type="ECO:0000256" key="7">
    <source>
        <dbReference type="ARBA" id="ARBA00023136"/>
    </source>
</evidence>
<keyword evidence="4" id="KW-1003">Cell membrane</keyword>
<evidence type="ECO:0000256" key="6">
    <source>
        <dbReference type="ARBA" id="ARBA00022989"/>
    </source>
</evidence>
<evidence type="ECO:0000256" key="5">
    <source>
        <dbReference type="ARBA" id="ARBA00022692"/>
    </source>
</evidence>
<dbReference type="InterPro" id="IPR000060">
    <property type="entry name" value="BCCT_transptr"/>
</dbReference>
<evidence type="ECO:0000256" key="2">
    <source>
        <dbReference type="ARBA" id="ARBA00005658"/>
    </source>
</evidence>
<keyword evidence="3" id="KW-0813">Transport</keyword>
<feature type="transmembrane region" description="Helical" evidence="8">
    <location>
        <begin position="224"/>
        <end position="244"/>
    </location>
</feature>
<dbReference type="Proteomes" id="UP000626844">
    <property type="component" value="Unassembled WGS sequence"/>
</dbReference>
<comment type="similarity">
    <text evidence="2">Belongs to the BCCT transporter (TC 2.A.15) family.</text>
</comment>
<comment type="caution">
    <text evidence="9">The sequence shown here is derived from an EMBL/GenBank/DDBJ whole genome shotgun (WGS) entry which is preliminary data.</text>
</comment>
<feature type="transmembrane region" description="Helical" evidence="8">
    <location>
        <begin position="311"/>
        <end position="329"/>
    </location>
</feature>
<dbReference type="NCBIfam" id="TIGR00842">
    <property type="entry name" value="bcct"/>
    <property type="match status" value="1"/>
</dbReference>
<dbReference type="EMBL" id="JACXAI010000035">
    <property type="protein sequence ID" value="MBD1382704.1"/>
    <property type="molecule type" value="Genomic_DNA"/>
</dbReference>
<dbReference type="GO" id="GO:0022857">
    <property type="term" value="F:transmembrane transporter activity"/>
    <property type="evidence" value="ECO:0007669"/>
    <property type="project" value="InterPro"/>
</dbReference>
<dbReference type="AlphaFoldDB" id="A0A926NJ73"/>
<feature type="transmembrane region" description="Helical" evidence="8">
    <location>
        <begin position="46"/>
        <end position="65"/>
    </location>
</feature>
<evidence type="ECO:0000256" key="8">
    <source>
        <dbReference type="SAM" id="Phobius"/>
    </source>
</evidence>
<feature type="transmembrane region" description="Helical" evidence="8">
    <location>
        <begin position="7"/>
        <end position="26"/>
    </location>
</feature>
<feature type="transmembrane region" description="Helical" evidence="8">
    <location>
        <begin position="134"/>
        <end position="155"/>
    </location>
</feature>
<feature type="transmembrane region" description="Helical" evidence="8">
    <location>
        <begin position="439"/>
        <end position="459"/>
    </location>
</feature>